<dbReference type="AlphaFoldDB" id="A0A839Z429"/>
<proteinExistence type="inferred from homology"/>
<keyword evidence="7 9" id="KW-1133">Transmembrane helix</keyword>
<dbReference type="Proteomes" id="UP000533469">
    <property type="component" value="Unassembled WGS sequence"/>
</dbReference>
<evidence type="ECO:0000259" key="10">
    <source>
        <dbReference type="PROSITE" id="PS50928"/>
    </source>
</evidence>
<evidence type="ECO:0000256" key="6">
    <source>
        <dbReference type="ARBA" id="ARBA00022927"/>
    </source>
</evidence>
<dbReference type="InterPro" id="IPR000515">
    <property type="entry name" value="MetI-like"/>
</dbReference>
<evidence type="ECO:0000313" key="11">
    <source>
        <dbReference type="EMBL" id="MBB3770359.1"/>
    </source>
</evidence>
<dbReference type="SUPFAM" id="SSF161098">
    <property type="entry name" value="MetI-like"/>
    <property type="match status" value="1"/>
</dbReference>
<evidence type="ECO:0000256" key="3">
    <source>
        <dbReference type="ARBA" id="ARBA00022475"/>
    </source>
</evidence>
<dbReference type="PANTHER" id="PTHR43386:SF1">
    <property type="entry name" value="D,D-DIPEPTIDE TRANSPORT SYSTEM PERMEASE PROTEIN DDPC-RELATED"/>
    <property type="match status" value="1"/>
</dbReference>
<feature type="transmembrane region" description="Helical" evidence="9">
    <location>
        <begin position="25"/>
        <end position="45"/>
    </location>
</feature>
<evidence type="ECO:0000313" key="12">
    <source>
        <dbReference type="Proteomes" id="UP000533469"/>
    </source>
</evidence>
<dbReference type="GO" id="GO:0005886">
    <property type="term" value="C:plasma membrane"/>
    <property type="evidence" value="ECO:0007669"/>
    <property type="project" value="UniProtKB-SubCell"/>
</dbReference>
<evidence type="ECO:0000256" key="8">
    <source>
        <dbReference type="ARBA" id="ARBA00023136"/>
    </source>
</evidence>
<keyword evidence="4 9" id="KW-0812">Transmembrane</keyword>
<organism evidence="11 12">
    <name type="scientific">Ancylobacter tetraedralis</name>
    <dbReference type="NCBI Taxonomy" id="217068"/>
    <lineage>
        <taxon>Bacteria</taxon>
        <taxon>Pseudomonadati</taxon>
        <taxon>Pseudomonadota</taxon>
        <taxon>Alphaproteobacteria</taxon>
        <taxon>Hyphomicrobiales</taxon>
        <taxon>Xanthobacteraceae</taxon>
        <taxon>Ancylobacter</taxon>
    </lineage>
</organism>
<dbReference type="Pfam" id="PF00528">
    <property type="entry name" value="BPD_transp_1"/>
    <property type="match status" value="1"/>
</dbReference>
<dbReference type="CDD" id="cd06261">
    <property type="entry name" value="TM_PBP2"/>
    <property type="match status" value="1"/>
</dbReference>
<dbReference type="InterPro" id="IPR035906">
    <property type="entry name" value="MetI-like_sf"/>
</dbReference>
<name>A0A839Z429_9HYPH</name>
<dbReference type="PROSITE" id="PS50928">
    <property type="entry name" value="ABC_TM1"/>
    <property type="match status" value="1"/>
</dbReference>
<dbReference type="EMBL" id="JACICD010000001">
    <property type="protein sequence ID" value="MBB3770359.1"/>
    <property type="molecule type" value="Genomic_DNA"/>
</dbReference>
<dbReference type="GO" id="GO:0055085">
    <property type="term" value="P:transmembrane transport"/>
    <property type="evidence" value="ECO:0007669"/>
    <property type="project" value="InterPro"/>
</dbReference>
<sequence length="345" mass="37346">MTLSSPPVPATHPERASWRPTIARLPVVVALLALVWCSLVAYVVFPDALGPAHAAALIPSIPAVLVLYGLGIVSWRESAIARIGLTLVMFWILMAVAAPYLPLVDPNRPIAPFAPPFTAKAGHFFWLGADMRGRDMLSRTLWGGQRVIVWGITATACAYVVGVAFGLMAGYLRGWWDEILSFIANILLSFPVMVLLILVLNFLGQSGFSIILAVTFSSAPGIMRIVRGLALVESTRDYIQAAQTRGESALWIMAVEILPNVRGPLIVDACLRLGYTTVAITTLTFLGLGLQPPDPDWGLMIKEAASSALLWKFAYMMIVPSVAVSSLILGFNLMADGLREMSLRD</sequence>
<evidence type="ECO:0000256" key="1">
    <source>
        <dbReference type="ARBA" id="ARBA00004651"/>
    </source>
</evidence>
<feature type="transmembrane region" description="Helical" evidence="9">
    <location>
        <begin position="147"/>
        <end position="172"/>
    </location>
</feature>
<comment type="similarity">
    <text evidence="9">Belongs to the binding-protein-dependent transport system permease family.</text>
</comment>
<keyword evidence="2 9" id="KW-0813">Transport</keyword>
<feature type="transmembrane region" description="Helical" evidence="9">
    <location>
        <begin position="179"/>
        <end position="200"/>
    </location>
</feature>
<protein>
    <submittedName>
        <fullName evidence="11">Peptide/nickel transport system permease protein</fullName>
    </submittedName>
</protein>
<accession>A0A839Z429</accession>
<feature type="domain" description="ABC transmembrane type-1" evidence="10">
    <location>
        <begin position="148"/>
        <end position="328"/>
    </location>
</feature>
<feature type="transmembrane region" description="Helical" evidence="9">
    <location>
        <begin position="310"/>
        <end position="335"/>
    </location>
</feature>
<dbReference type="PANTHER" id="PTHR43386">
    <property type="entry name" value="OLIGOPEPTIDE TRANSPORT SYSTEM PERMEASE PROTEIN APPC"/>
    <property type="match status" value="1"/>
</dbReference>
<dbReference type="RefSeq" id="WP_246339814.1">
    <property type="nucleotide sequence ID" value="NZ_JACICD010000001.1"/>
</dbReference>
<evidence type="ECO:0000256" key="9">
    <source>
        <dbReference type="RuleBase" id="RU363032"/>
    </source>
</evidence>
<evidence type="ECO:0000256" key="5">
    <source>
        <dbReference type="ARBA" id="ARBA00022856"/>
    </source>
</evidence>
<reference evidence="11 12" key="1">
    <citation type="submission" date="2020-08" db="EMBL/GenBank/DDBJ databases">
        <title>Genomic Encyclopedia of Type Strains, Phase IV (KMG-IV): sequencing the most valuable type-strain genomes for metagenomic binning, comparative biology and taxonomic classification.</title>
        <authorList>
            <person name="Goeker M."/>
        </authorList>
    </citation>
    <scope>NUCLEOTIDE SEQUENCE [LARGE SCALE GENOMIC DNA]</scope>
    <source>
        <strain evidence="11 12">DSM 5895</strain>
    </source>
</reference>
<keyword evidence="5" id="KW-0571">Peptide transport</keyword>
<evidence type="ECO:0000256" key="2">
    <source>
        <dbReference type="ARBA" id="ARBA00022448"/>
    </source>
</evidence>
<keyword evidence="3" id="KW-1003">Cell membrane</keyword>
<feature type="transmembrane region" description="Helical" evidence="9">
    <location>
        <begin position="80"/>
        <end position="101"/>
    </location>
</feature>
<feature type="transmembrane region" description="Helical" evidence="9">
    <location>
        <begin position="51"/>
        <end position="73"/>
    </location>
</feature>
<feature type="transmembrane region" description="Helical" evidence="9">
    <location>
        <begin position="269"/>
        <end position="290"/>
    </location>
</feature>
<keyword evidence="12" id="KW-1185">Reference proteome</keyword>
<evidence type="ECO:0000256" key="7">
    <source>
        <dbReference type="ARBA" id="ARBA00022989"/>
    </source>
</evidence>
<keyword evidence="8 9" id="KW-0472">Membrane</keyword>
<dbReference type="Gene3D" id="1.10.3720.10">
    <property type="entry name" value="MetI-like"/>
    <property type="match status" value="1"/>
</dbReference>
<evidence type="ECO:0000256" key="4">
    <source>
        <dbReference type="ARBA" id="ARBA00022692"/>
    </source>
</evidence>
<comment type="subcellular location">
    <subcellularLocation>
        <location evidence="1 9">Cell membrane</location>
        <topology evidence="1 9">Multi-pass membrane protein</topology>
    </subcellularLocation>
</comment>
<keyword evidence="6" id="KW-0653">Protein transport</keyword>
<dbReference type="GO" id="GO:0015031">
    <property type="term" value="P:protein transport"/>
    <property type="evidence" value="ECO:0007669"/>
    <property type="project" value="UniProtKB-KW"/>
</dbReference>
<comment type="caution">
    <text evidence="11">The sequence shown here is derived from an EMBL/GenBank/DDBJ whole genome shotgun (WGS) entry which is preliminary data.</text>
</comment>
<feature type="transmembrane region" description="Helical" evidence="9">
    <location>
        <begin position="206"/>
        <end position="226"/>
    </location>
</feature>
<dbReference type="InterPro" id="IPR050366">
    <property type="entry name" value="BP-dependent_transpt_permease"/>
</dbReference>
<dbReference type="GO" id="GO:0015833">
    <property type="term" value="P:peptide transport"/>
    <property type="evidence" value="ECO:0007669"/>
    <property type="project" value="UniProtKB-KW"/>
</dbReference>
<gene>
    <name evidence="11" type="ORF">FHS55_000945</name>
</gene>